<protein>
    <submittedName>
        <fullName evidence="1">Uncharacterized protein</fullName>
    </submittedName>
</protein>
<comment type="caution">
    <text evidence="1">The sequence shown here is derived from an EMBL/GenBank/DDBJ whole genome shotgun (WGS) entry which is preliminary data.</text>
</comment>
<dbReference type="PROSITE" id="PS51257">
    <property type="entry name" value="PROKAR_LIPOPROTEIN"/>
    <property type="match status" value="1"/>
</dbReference>
<accession>A0A918XH52</accession>
<keyword evidence="2" id="KW-1185">Reference proteome</keyword>
<organism evidence="1 2">
    <name type="scientific">Parahalioglobus pacificus</name>
    <dbReference type="NCBI Taxonomy" id="930806"/>
    <lineage>
        <taxon>Bacteria</taxon>
        <taxon>Pseudomonadati</taxon>
        <taxon>Pseudomonadota</taxon>
        <taxon>Gammaproteobacteria</taxon>
        <taxon>Cellvibrionales</taxon>
        <taxon>Halieaceae</taxon>
        <taxon>Parahalioglobus</taxon>
    </lineage>
</organism>
<dbReference type="Proteomes" id="UP000644693">
    <property type="component" value="Unassembled WGS sequence"/>
</dbReference>
<evidence type="ECO:0000313" key="1">
    <source>
        <dbReference type="EMBL" id="GHD31862.1"/>
    </source>
</evidence>
<reference evidence="1" key="2">
    <citation type="submission" date="2020-09" db="EMBL/GenBank/DDBJ databases">
        <authorList>
            <person name="Sun Q."/>
            <person name="Kim S."/>
        </authorList>
    </citation>
    <scope>NUCLEOTIDE SEQUENCE</scope>
    <source>
        <strain evidence="1">KCTC 23430</strain>
    </source>
</reference>
<name>A0A918XH52_9GAMM</name>
<gene>
    <name evidence="1" type="ORF">GCM10007053_15370</name>
</gene>
<sequence>MRRTLSKILTRVLFLCALFLLQGCTQWRYDIGEPVSQYPADVGSTLADAILVLGPPLRTIPTASGYVMAWEHWQISENSVGLSLGFLGVDSLSVDWGEASITGEFLLLAFNPQHTLVGSEFSRFDSEAGGGAALQPLASLVDVVDVGDLTEALPQHRWGAVNLQALPTALNAVWQPELGGRVLEQRGTPNGIGQRSVENQ</sequence>
<proteinExistence type="predicted"/>
<dbReference type="AlphaFoldDB" id="A0A918XH52"/>
<dbReference type="EMBL" id="BMYM01000001">
    <property type="protein sequence ID" value="GHD31862.1"/>
    <property type="molecule type" value="Genomic_DNA"/>
</dbReference>
<evidence type="ECO:0000313" key="2">
    <source>
        <dbReference type="Proteomes" id="UP000644693"/>
    </source>
</evidence>
<reference evidence="1" key="1">
    <citation type="journal article" date="2014" name="Int. J. Syst. Evol. Microbiol.">
        <title>Complete genome sequence of Corynebacterium casei LMG S-19264T (=DSM 44701T), isolated from a smear-ripened cheese.</title>
        <authorList>
            <consortium name="US DOE Joint Genome Institute (JGI-PGF)"/>
            <person name="Walter F."/>
            <person name="Albersmeier A."/>
            <person name="Kalinowski J."/>
            <person name="Ruckert C."/>
        </authorList>
    </citation>
    <scope>NUCLEOTIDE SEQUENCE</scope>
    <source>
        <strain evidence="1">KCTC 23430</strain>
    </source>
</reference>